<reference evidence="1" key="1">
    <citation type="submission" date="2022-08" db="EMBL/GenBank/DDBJ databases">
        <title>Genome Sequence of Fusarium decemcellulare.</title>
        <authorList>
            <person name="Buettner E."/>
        </authorList>
    </citation>
    <scope>NUCLEOTIDE SEQUENCE</scope>
    <source>
        <strain evidence="1">Babe19</strain>
    </source>
</reference>
<protein>
    <submittedName>
        <fullName evidence="1">Uncharacterized protein</fullName>
    </submittedName>
</protein>
<organism evidence="1 2">
    <name type="scientific">Fusarium decemcellulare</name>
    <dbReference type="NCBI Taxonomy" id="57161"/>
    <lineage>
        <taxon>Eukaryota</taxon>
        <taxon>Fungi</taxon>
        <taxon>Dikarya</taxon>
        <taxon>Ascomycota</taxon>
        <taxon>Pezizomycotina</taxon>
        <taxon>Sordariomycetes</taxon>
        <taxon>Hypocreomycetidae</taxon>
        <taxon>Hypocreales</taxon>
        <taxon>Nectriaceae</taxon>
        <taxon>Fusarium</taxon>
        <taxon>Fusarium decemcellulare species complex</taxon>
    </lineage>
</organism>
<evidence type="ECO:0000313" key="1">
    <source>
        <dbReference type="EMBL" id="KAJ3525330.1"/>
    </source>
</evidence>
<dbReference type="EMBL" id="JANRMS010001928">
    <property type="protein sequence ID" value="KAJ3525330.1"/>
    <property type="molecule type" value="Genomic_DNA"/>
</dbReference>
<dbReference type="Proteomes" id="UP001148629">
    <property type="component" value="Unassembled WGS sequence"/>
</dbReference>
<sequence length="1295" mass="141870">MTKDEKEHQTSIPSNASAEGNSAKDAPRLNEPSAFKSFLRVFSFGSTYTNLLQAVAVLAAVASGIGLAMVNVVLGQFVTLLGETTVPGSSQQGFLSAVSLIRDGSLYFVYIGIVRFVCTYLYSSLFTYNAYHLVRNIQHSYLRAALGQEIAFYDTAASGDMNSGSISMRASSNGKLIQAGIAEKLGLFIQAISTFVAAFVIAFVTQWKLTLIILCIVPTILIVVGGVSIFDALINADMFLVYAQAASYAENLLGGIRTIHAFNLRESVVEKYDSFLQAAYHRGMKKNKLYGVMFGGQYFVIYSGMGLAFWQGFAMMDRGEIQDLGTMFTQVAPISPVAVVQPLRGVLFSVVIAATTIMSVAPNSIAFGRAATAAVELFSLIDREAEIDAFDDSGTKPEQLTGHITIQNVTFAYPARPEVKILEEFCLDIPAGKVTALVGPSGSGKSTIIGMLERWYSPSTGSIKLDGQELRDLNLRWLRTNIRLVQQEPILFNGSIFDNIANGLVGTAWEFDAYEDKMRRVQDAAKLAFAHDFIVNLPGGYDAPIGEYGGLLSGGQKQRVAIARSIISEPKILLLDEATSALDPHAEDIVQKALDRAAKDRTTIIISHKLTTISNADNIVVLSQGKIAEQGRHENLMAKEGLYSGWFRAQSLFSNEDKRQPLGSSSDDDGSMQQALEHTPTIKKLRTLEEEELTLLRDREDYNRAEKLGLIRNVSRLARSTPQLIPWYILSLCTCIGGAAVYPGQTLLLGRIVNLLDSDDMASEANFISLMLFILAIGCLVVYFAMGWATNIIVQTLNTTVRKNALDAYLRQDIRFFDRPENTVGALNSRLDNHAQSILELMGINITFVLVSAISVLACSILSLVVSWKVGVVGVFVGVPPLVLSGWARVRLETRMDGKMSAAFSESASIASEAVMAIRTVSSLSIEETVLRRYAKELDGAIRCCTPFLFHMMVWFALTQCMEHFVIALGFWWGSKLVNDGEITFYIFMVSFMGVYFSALAAGTMFSFASSFAKANEAVNYFFWLLELQPTISERQHDQEKEPSDACSAYDLKDIHFTYPLAPDNRVLKGVSMSIERGEFVAFVGASGCGKSTMISLLERFYDPTSGTISIDSTPLKDFSPKAYRQHVSFVQQEPTLFSGSIRDNISQGIALGQAADADIEEACRAANAWEFISSLPEGLNTPCGTRGSQLSGGQRQRIAIARALIRKPRVILLDEATSALDTESERVVHSALMKAATGDRITIAVAHRLSTVRQAKRIYVFYDGRVAEVGTHDELIRKNGLYAKMCKAQESSAD</sequence>
<name>A0ACC1RSA1_9HYPO</name>
<proteinExistence type="predicted"/>
<keyword evidence="2" id="KW-1185">Reference proteome</keyword>
<accession>A0ACC1RSA1</accession>
<comment type="caution">
    <text evidence="1">The sequence shown here is derived from an EMBL/GenBank/DDBJ whole genome shotgun (WGS) entry which is preliminary data.</text>
</comment>
<evidence type="ECO:0000313" key="2">
    <source>
        <dbReference type="Proteomes" id="UP001148629"/>
    </source>
</evidence>
<gene>
    <name evidence="1" type="ORF">NM208_g11689</name>
</gene>